<protein>
    <recommendedName>
        <fullName evidence="3">Lipoprotein</fullName>
    </recommendedName>
</protein>
<dbReference type="AlphaFoldDB" id="A0A916JLF4"/>
<dbReference type="EMBL" id="OU015584">
    <property type="protein sequence ID" value="CAG5079956.1"/>
    <property type="molecule type" value="Genomic_DNA"/>
</dbReference>
<name>A0A916JLF4_9FLAO</name>
<sequence length="113" mass="12840">MINTKIQILMLLNIILLSCNNSNKRAIIEASREASLGEMSLKLYDDQTFELESRGLRQTDRFFGTYTIINDTITFSYHSIIPKAGNKAVITPHSISYFNGVYSESMKITLNKL</sequence>
<evidence type="ECO:0008006" key="3">
    <source>
        <dbReference type="Google" id="ProtNLM"/>
    </source>
</evidence>
<evidence type="ECO:0000313" key="1">
    <source>
        <dbReference type="EMBL" id="CAG5079956.1"/>
    </source>
</evidence>
<accession>A0A916JLF4</accession>
<dbReference type="RefSeq" id="WP_258541348.1">
    <property type="nucleotide sequence ID" value="NZ_OU015584.1"/>
</dbReference>
<evidence type="ECO:0000313" key="2">
    <source>
        <dbReference type="Proteomes" id="UP000683507"/>
    </source>
</evidence>
<dbReference type="KEGG" id="ptan:CRYO30217_01132"/>
<keyword evidence="2" id="KW-1185">Reference proteome</keyword>
<dbReference type="PROSITE" id="PS51257">
    <property type="entry name" value="PROKAR_LIPOPROTEIN"/>
    <property type="match status" value="1"/>
</dbReference>
<gene>
    <name evidence="1" type="ORF">CRYO30217_01132</name>
</gene>
<reference evidence="1" key="1">
    <citation type="submission" date="2021-04" db="EMBL/GenBank/DDBJ databases">
        <authorList>
            <person name="Rodrigo-Torres L."/>
            <person name="Arahal R. D."/>
            <person name="Lucena T."/>
        </authorList>
    </citation>
    <scope>NUCLEOTIDE SEQUENCE</scope>
    <source>
        <strain evidence="1">AS29M-1</strain>
    </source>
</reference>
<proteinExistence type="predicted"/>
<dbReference type="Proteomes" id="UP000683507">
    <property type="component" value="Chromosome"/>
</dbReference>
<organism evidence="1 2">
    <name type="scientific">Parvicella tangerina</name>
    <dbReference type="NCBI Taxonomy" id="2829795"/>
    <lineage>
        <taxon>Bacteria</taxon>
        <taxon>Pseudomonadati</taxon>
        <taxon>Bacteroidota</taxon>
        <taxon>Flavobacteriia</taxon>
        <taxon>Flavobacteriales</taxon>
        <taxon>Parvicellaceae</taxon>
        <taxon>Parvicella</taxon>
    </lineage>
</organism>